<sequence>MEFEIFVKYSSNIYATALLGALKDGYHGTVVKNFLAVVRRNGDFSKIPVIVREFKKKYNRARGFRYVEVALAREDAKTIGAIKESMKLAQDPAVVIDKEILGGMIVTVDGEIVVDGSIKTRIQKLFK</sequence>
<accession>A0A1G2KTI2</accession>
<dbReference type="EMBL" id="MHQL01000051">
    <property type="protein sequence ID" value="OHA01922.1"/>
    <property type="molecule type" value="Genomic_DNA"/>
</dbReference>
<evidence type="ECO:0000256" key="4">
    <source>
        <dbReference type="ARBA" id="ARBA00023065"/>
    </source>
</evidence>
<keyword evidence="4" id="KW-0406">Ion transport</keyword>
<reference evidence="7 8" key="1">
    <citation type="journal article" date="2016" name="Nat. Commun.">
        <title>Thousands of microbial genomes shed light on interconnected biogeochemical processes in an aquifer system.</title>
        <authorList>
            <person name="Anantharaman K."/>
            <person name="Brown C.T."/>
            <person name="Hug L.A."/>
            <person name="Sharon I."/>
            <person name="Castelle C.J."/>
            <person name="Probst A.J."/>
            <person name="Thomas B.C."/>
            <person name="Singh A."/>
            <person name="Wilkins M.J."/>
            <person name="Karaoz U."/>
            <person name="Brodie E.L."/>
            <person name="Williams K.H."/>
            <person name="Hubbard S.S."/>
            <person name="Banfield J.F."/>
        </authorList>
    </citation>
    <scope>NUCLEOTIDE SEQUENCE [LARGE SCALE GENOMIC DNA]</scope>
</reference>
<gene>
    <name evidence="7" type="ORF">A3C16_02980</name>
</gene>
<dbReference type="AlphaFoldDB" id="A0A1G2KTI2"/>
<dbReference type="Proteomes" id="UP000177811">
    <property type="component" value="Unassembled WGS sequence"/>
</dbReference>
<dbReference type="InterPro" id="IPR000711">
    <property type="entry name" value="ATPase_OSCP/dsu"/>
</dbReference>
<comment type="caution">
    <text evidence="7">The sequence shown here is derived from an EMBL/GenBank/DDBJ whole genome shotgun (WGS) entry which is preliminary data.</text>
</comment>
<evidence type="ECO:0000256" key="2">
    <source>
        <dbReference type="ARBA" id="ARBA00022448"/>
    </source>
</evidence>
<evidence type="ECO:0000256" key="1">
    <source>
        <dbReference type="ARBA" id="ARBA00004370"/>
    </source>
</evidence>
<comment type="subcellular location">
    <subcellularLocation>
        <location evidence="1">Membrane</location>
    </subcellularLocation>
</comment>
<protein>
    <submittedName>
        <fullName evidence="7">Uncharacterized protein</fullName>
    </submittedName>
</protein>
<evidence type="ECO:0000313" key="8">
    <source>
        <dbReference type="Proteomes" id="UP000177811"/>
    </source>
</evidence>
<evidence type="ECO:0000256" key="3">
    <source>
        <dbReference type="ARBA" id="ARBA00022781"/>
    </source>
</evidence>
<keyword evidence="5" id="KW-0472">Membrane</keyword>
<proteinExistence type="predicted"/>
<keyword evidence="6" id="KW-0066">ATP synthesis</keyword>
<organism evidence="7 8">
    <name type="scientific">Candidatus Sungbacteria bacterium RIFCSPHIGHO2_02_FULL_51_29</name>
    <dbReference type="NCBI Taxonomy" id="1802273"/>
    <lineage>
        <taxon>Bacteria</taxon>
        <taxon>Candidatus Sungiibacteriota</taxon>
    </lineage>
</organism>
<keyword evidence="2" id="KW-0813">Transport</keyword>
<dbReference type="GO" id="GO:0016020">
    <property type="term" value="C:membrane"/>
    <property type="evidence" value="ECO:0007669"/>
    <property type="project" value="UniProtKB-SubCell"/>
</dbReference>
<dbReference type="GO" id="GO:0046933">
    <property type="term" value="F:proton-transporting ATP synthase activity, rotational mechanism"/>
    <property type="evidence" value="ECO:0007669"/>
    <property type="project" value="InterPro"/>
</dbReference>
<evidence type="ECO:0000256" key="6">
    <source>
        <dbReference type="ARBA" id="ARBA00023310"/>
    </source>
</evidence>
<evidence type="ECO:0000256" key="5">
    <source>
        <dbReference type="ARBA" id="ARBA00023136"/>
    </source>
</evidence>
<evidence type="ECO:0000313" key="7">
    <source>
        <dbReference type="EMBL" id="OHA01922.1"/>
    </source>
</evidence>
<keyword evidence="3" id="KW-0375">Hydrogen ion transport</keyword>
<name>A0A1G2KTI2_9BACT</name>
<dbReference type="Pfam" id="PF00213">
    <property type="entry name" value="OSCP"/>
    <property type="match status" value="1"/>
</dbReference>